<dbReference type="EMBL" id="CM042060">
    <property type="protein sequence ID" value="KAI3678701.1"/>
    <property type="molecule type" value="Genomic_DNA"/>
</dbReference>
<proteinExistence type="predicted"/>
<protein>
    <submittedName>
        <fullName evidence="1">Uncharacterized protein</fullName>
    </submittedName>
</protein>
<keyword evidence="2" id="KW-1185">Reference proteome</keyword>
<reference evidence="2" key="1">
    <citation type="journal article" date="2022" name="Mol. Ecol. Resour.">
        <title>The genomes of chicory, endive, great burdock and yacon provide insights into Asteraceae palaeo-polyploidization history and plant inulin production.</title>
        <authorList>
            <person name="Fan W."/>
            <person name="Wang S."/>
            <person name="Wang H."/>
            <person name="Wang A."/>
            <person name="Jiang F."/>
            <person name="Liu H."/>
            <person name="Zhao H."/>
            <person name="Xu D."/>
            <person name="Zhang Y."/>
        </authorList>
    </citation>
    <scope>NUCLEOTIDE SEQUENCE [LARGE SCALE GENOMIC DNA]</scope>
    <source>
        <strain evidence="2">cv. Niubang</strain>
    </source>
</reference>
<evidence type="ECO:0000313" key="2">
    <source>
        <dbReference type="Proteomes" id="UP001055879"/>
    </source>
</evidence>
<gene>
    <name evidence="1" type="ORF">L6452_38004</name>
</gene>
<comment type="caution">
    <text evidence="1">The sequence shown here is derived from an EMBL/GenBank/DDBJ whole genome shotgun (WGS) entry which is preliminary data.</text>
</comment>
<name>A0ACB8Y3V9_ARCLA</name>
<dbReference type="Proteomes" id="UP001055879">
    <property type="component" value="Linkage Group LG14"/>
</dbReference>
<organism evidence="1 2">
    <name type="scientific">Arctium lappa</name>
    <name type="common">Greater burdock</name>
    <name type="synonym">Lappa major</name>
    <dbReference type="NCBI Taxonomy" id="4217"/>
    <lineage>
        <taxon>Eukaryota</taxon>
        <taxon>Viridiplantae</taxon>
        <taxon>Streptophyta</taxon>
        <taxon>Embryophyta</taxon>
        <taxon>Tracheophyta</taxon>
        <taxon>Spermatophyta</taxon>
        <taxon>Magnoliopsida</taxon>
        <taxon>eudicotyledons</taxon>
        <taxon>Gunneridae</taxon>
        <taxon>Pentapetalae</taxon>
        <taxon>asterids</taxon>
        <taxon>campanulids</taxon>
        <taxon>Asterales</taxon>
        <taxon>Asteraceae</taxon>
        <taxon>Carduoideae</taxon>
        <taxon>Cardueae</taxon>
        <taxon>Arctiinae</taxon>
        <taxon>Arctium</taxon>
    </lineage>
</organism>
<reference evidence="1 2" key="2">
    <citation type="journal article" date="2022" name="Mol. Ecol. Resour.">
        <title>The genomes of chicory, endive, great burdock and yacon provide insights into Asteraceae paleo-polyploidization history and plant inulin production.</title>
        <authorList>
            <person name="Fan W."/>
            <person name="Wang S."/>
            <person name="Wang H."/>
            <person name="Wang A."/>
            <person name="Jiang F."/>
            <person name="Liu H."/>
            <person name="Zhao H."/>
            <person name="Xu D."/>
            <person name="Zhang Y."/>
        </authorList>
    </citation>
    <scope>NUCLEOTIDE SEQUENCE [LARGE SCALE GENOMIC DNA]</scope>
    <source>
        <strain evidence="2">cv. Niubang</strain>
    </source>
</reference>
<accession>A0ACB8Y3V9</accession>
<sequence>MDATEVNSKLLSELEEMGFPFARATRALHYSGNSSLEDAISWIVDHVDDPEIDQMPSVPVKIEIEGSKSSSMSEEVKRKARKLRYKVRKTNEEEDKKLEQGREKEIIRAGKELQEAKKIAEENERKRFIAVRKAEKEDENRARERIRQKLQQDKEERRGKNGLPPESHTSYKTATTMVQENKEVLPLVANGIHVTSTTKVDLMRNCLRSLRRNNKDDDIKVKRAFETLLIYIGNVARDPEENKFRKIRMSNPSFKERVGIFEQGIKFLELCGFEQVEGGKYLVLPRGRFDMAEFKSAGNELQSAITNPFFGLLSTEE</sequence>
<evidence type="ECO:0000313" key="1">
    <source>
        <dbReference type="EMBL" id="KAI3678701.1"/>
    </source>
</evidence>